<accession>A0A1I0IP23</accession>
<feature type="transmembrane region" description="Helical" evidence="2">
    <location>
        <begin position="109"/>
        <end position="127"/>
    </location>
</feature>
<keyword evidence="2" id="KW-1133">Transmembrane helix</keyword>
<dbReference type="EMBL" id="FOHX01000005">
    <property type="protein sequence ID" value="SET98612.1"/>
    <property type="molecule type" value="Genomic_DNA"/>
</dbReference>
<gene>
    <name evidence="3" type="ORF">SAMN05421811_10584</name>
</gene>
<feature type="transmembrane region" description="Helical" evidence="2">
    <location>
        <begin position="189"/>
        <end position="209"/>
    </location>
</feature>
<evidence type="ECO:0000313" key="3">
    <source>
        <dbReference type="EMBL" id="SET98612.1"/>
    </source>
</evidence>
<evidence type="ECO:0000256" key="1">
    <source>
        <dbReference type="SAM" id="MobiDB-lite"/>
    </source>
</evidence>
<dbReference type="STRING" id="568860.SAMN05421811_10584"/>
<feature type="transmembrane region" description="Helical" evidence="2">
    <location>
        <begin position="221"/>
        <end position="243"/>
    </location>
</feature>
<protein>
    <submittedName>
        <fullName evidence="3">Uncharacterized protein</fullName>
    </submittedName>
</protein>
<feature type="transmembrane region" description="Helical" evidence="2">
    <location>
        <begin position="277"/>
        <end position="297"/>
    </location>
</feature>
<feature type="transmembrane region" description="Helical" evidence="2">
    <location>
        <begin position="303"/>
        <end position="319"/>
    </location>
</feature>
<evidence type="ECO:0000313" key="4">
    <source>
        <dbReference type="Proteomes" id="UP000199361"/>
    </source>
</evidence>
<proteinExistence type="predicted"/>
<organism evidence="3 4">
    <name type="scientific">Nonomuraea wenchangensis</name>
    <dbReference type="NCBI Taxonomy" id="568860"/>
    <lineage>
        <taxon>Bacteria</taxon>
        <taxon>Bacillati</taxon>
        <taxon>Actinomycetota</taxon>
        <taxon>Actinomycetes</taxon>
        <taxon>Streptosporangiales</taxon>
        <taxon>Streptosporangiaceae</taxon>
        <taxon>Nonomuraea</taxon>
    </lineage>
</organism>
<dbReference type="Proteomes" id="UP000199361">
    <property type="component" value="Unassembled WGS sequence"/>
</dbReference>
<feature type="compositionally biased region" description="Low complexity" evidence="1">
    <location>
        <begin position="262"/>
        <end position="273"/>
    </location>
</feature>
<keyword evidence="4" id="KW-1185">Reference proteome</keyword>
<sequence length="321" mass="34097">MIAQLSHKRAATTSNLRFLAHHDPREPRDAGPSRQFALRGLRGLWPARHFLLTFARRGQGLHPNRAYSGVSARAAVIMAFMLLTEMPPPPGAAELAELRAGARAARHRACIALVASLALLAAAQVLADRSAREHAPTLAAVSLVIFAAALPALGVTQWMWGLRARRVRRREHELYAAARSGRARPLTRLAVAAGWAVTLLLGGSLPQLLRRAGLETAATVLTWAVEASVMIGLAAGVSFLLWWARESTGMPTRAPRPGGSPGDPWDPGPGARPRTGAALWTGATLAVAALVGARAHLWEPATGWVYALLTAALVCGVVTDE</sequence>
<keyword evidence="2" id="KW-0812">Transmembrane</keyword>
<feature type="region of interest" description="Disordered" evidence="1">
    <location>
        <begin position="251"/>
        <end position="273"/>
    </location>
</feature>
<name>A0A1I0IP23_9ACTN</name>
<evidence type="ECO:0000256" key="2">
    <source>
        <dbReference type="SAM" id="Phobius"/>
    </source>
</evidence>
<dbReference type="AlphaFoldDB" id="A0A1I0IP23"/>
<reference evidence="3 4" key="1">
    <citation type="submission" date="2016-10" db="EMBL/GenBank/DDBJ databases">
        <authorList>
            <person name="de Groot N.N."/>
        </authorList>
    </citation>
    <scope>NUCLEOTIDE SEQUENCE [LARGE SCALE GENOMIC DNA]</scope>
    <source>
        <strain evidence="3 4">CGMCC 4.5598</strain>
    </source>
</reference>
<keyword evidence="2" id="KW-0472">Membrane</keyword>
<feature type="transmembrane region" description="Helical" evidence="2">
    <location>
        <begin position="139"/>
        <end position="160"/>
    </location>
</feature>